<dbReference type="CDD" id="cd02696">
    <property type="entry name" value="MurNAc-LAA"/>
    <property type="match status" value="1"/>
</dbReference>
<dbReference type="GO" id="GO:0030288">
    <property type="term" value="C:outer membrane-bounded periplasmic space"/>
    <property type="evidence" value="ECO:0007669"/>
    <property type="project" value="TreeGrafter"/>
</dbReference>
<dbReference type="EC" id="3.5.1.28" evidence="2"/>
<keyword evidence="3" id="KW-0378">Hydrolase</keyword>
<evidence type="ECO:0000256" key="2">
    <source>
        <dbReference type="ARBA" id="ARBA00011901"/>
    </source>
</evidence>
<evidence type="ECO:0000256" key="3">
    <source>
        <dbReference type="ARBA" id="ARBA00022801"/>
    </source>
</evidence>
<evidence type="ECO:0000313" key="7">
    <source>
        <dbReference type="Proteomes" id="UP000725002"/>
    </source>
</evidence>
<dbReference type="PANTHER" id="PTHR30404:SF0">
    <property type="entry name" value="N-ACETYLMURAMOYL-L-ALANINE AMIDASE AMIC"/>
    <property type="match status" value="1"/>
</dbReference>
<dbReference type="SMART" id="SM00646">
    <property type="entry name" value="Ami_3"/>
    <property type="match status" value="1"/>
</dbReference>
<evidence type="ECO:0000259" key="5">
    <source>
        <dbReference type="SMART" id="SM00646"/>
    </source>
</evidence>
<gene>
    <name evidence="6" type="ORF">IAB75_01390</name>
</gene>
<dbReference type="Gene3D" id="3.40.630.40">
    <property type="entry name" value="Zn-dependent exopeptidases"/>
    <property type="match status" value="1"/>
</dbReference>
<dbReference type="Pfam" id="PF01520">
    <property type="entry name" value="Amidase_3"/>
    <property type="match status" value="1"/>
</dbReference>
<reference evidence="6" key="2">
    <citation type="journal article" date="2021" name="PeerJ">
        <title>Extensive microbial diversity within the chicken gut microbiome revealed by metagenomics and culture.</title>
        <authorList>
            <person name="Gilroy R."/>
            <person name="Ravi A."/>
            <person name="Getino M."/>
            <person name="Pursley I."/>
            <person name="Horton D.L."/>
            <person name="Alikhan N.F."/>
            <person name="Baker D."/>
            <person name="Gharbi K."/>
            <person name="Hall N."/>
            <person name="Watson M."/>
            <person name="Adriaenssens E.M."/>
            <person name="Foster-Nyarko E."/>
            <person name="Jarju S."/>
            <person name="Secka A."/>
            <person name="Antonio M."/>
            <person name="Oren A."/>
            <person name="Chaudhuri R.R."/>
            <person name="La Ragione R."/>
            <person name="Hildebrand F."/>
            <person name="Pallen M.J."/>
        </authorList>
    </citation>
    <scope>NUCLEOTIDE SEQUENCE</scope>
    <source>
        <strain evidence="6">G3-8215</strain>
    </source>
</reference>
<dbReference type="InterPro" id="IPR002508">
    <property type="entry name" value="MurNAc-LAA_cat"/>
</dbReference>
<evidence type="ECO:0000256" key="4">
    <source>
        <dbReference type="SAM" id="MobiDB-lite"/>
    </source>
</evidence>
<dbReference type="InterPro" id="IPR050695">
    <property type="entry name" value="N-acetylmuramoyl_amidase_3"/>
</dbReference>
<proteinExistence type="predicted"/>
<organism evidence="6 7">
    <name type="scientific">Candidatus Cryptobacteroides avicola</name>
    <dbReference type="NCBI Taxonomy" id="2840757"/>
    <lineage>
        <taxon>Bacteria</taxon>
        <taxon>Pseudomonadati</taxon>
        <taxon>Bacteroidota</taxon>
        <taxon>Bacteroidia</taxon>
        <taxon>Bacteroidales</taxon>
        <taxon>Candidatus Cryptobacteroides</taxon>
    </lineage>
</organism>
<evidence type="ECO:0000256" key="1">
    <source>
        <dbReference type="ARBA" id="ARBA00001561"/>
    </source>
</evidence>
<dbReference type="Proteomes" id="UP000725002">
    <property type="component" value="Unassembled WGS sequence"/>
</dbReference>
<reference evidence="6" key="1">
    <citation type="submission" date="2020-10" db="EMBL/GenBank/DDBJ databases">
        <authorList>
            <person name="Gilroy R."/>
        </authorList>
    </citation>
    <scope>NUCLEOTIDE SEQUENCE</scope>
    <source>
        <strain evidence="6">G3-8215</strain>
    </source>
</reference>
<dbReference type="GO" id="GO:0008745">
    <property type="term" value="F:N-acetylmuramoyl-L-alanine amidase activity"/>
    <property type="evidence" value="ECO:0007669"/>
    <property type="project" value="UniProtKB-EC"/>
</dbReference>
<dbReference type="SUPFAM" id="SSF53187">
    <property type="entry name" value="Zn-dependent exopeptidases"/>
    <property type="match status" value="1"/>
</dbReference>
<dbReference type="PANTHER" id="PTHR30404">
    <property type="entry name" value="N-ACETYLMURAMOYL-L-ALANINE AMIDASE"/>
    <property type="match status" value="1"/>
</dbReference>
<name>A0A940DQK6_9BACT</name>
<comment type="catalytic activity">
    <reaction evidence="1">
        <text>Hydrolyzes the link between N-acetylmuramoyl residues and L-amino acid residues in certain cell-wall glycopeptides.</text>
        <dbReference type="EC" id="3.5.1.28"/>
    </reaction>
</comment>
<sequence>MIPILDNGHGSDTPGKRSPVWPDGSQLFEYEFNRDVVRRISLLLKADGIRHFILVPEQKDIPLPDRCGRANELYDKYESAVLFSIHANAGGGTGWECYTSVGQTEADLIASELARQAELEFAPDGWKIRSDYSDGDPDKESQFYILKHTKCPAVLSENFFIDTKKDCRFLMTREGRDRCALIHYKTIKSLIDGTAKYNPYF</sequence>
<feature type="domain" description="MurNAc-LAA" evidence="5">
    <location>
        <begin position="81"/>
        <end position="188"/>
    </location>
</feature>
<dbReference type="GO" id="GO:0009253">
    <property type="term" value="P:peptidoglycan catabolic process"/>
    <property type="evidence" value="ECO:0007669"/>
    <property type="project" value="InterPro"/>
</dbReference>
<evidence type="ECO:0000313" key="6">
    <source>
        <dbReference type="EMBL" id="MBO8482764.1"/>
    </source>
</evidence>
<feature type="region of interest" description="Disordered" evidence="4">
    <location>
        <begin position="1"/>
        <end position="20"/>
    </location>
</feature>
<dbReference type="AlphaFoldDB" id="A0A940DQK6"/>
<dbReference type="EMBL" id="JADILV010000009">
    <property type="protein sequence ID" value="MBO8482764.1"/>
    <property type="molecule type" value="Genomic_DNA"/>
</dbReference>
<accession>A0A940DQK6</accession>
<protein>
    <recommendedName>
        <fullName evidence="2">N-acetylmuramoyl-L-alanine amidase</fullName>
        <ecNumber evidence="2">3.5.1.28</ecNumber>
    </recommendedName>
</protein>
<comment type="caution">
    <text evidence="6">The sequence shown here is derived from an EMBL/GenBank/DDBJ whole genome shotgun (WGS) entry which is preliminary data.</text>
</comment>